<feature type="domain" description="Heterokaryon incompatibility" evidence="1">
    <location>
        <begin position="1"/>
        <end position="81"/>
    </location>
</feature>
<evidence type="ECO:0000259" key="1">
    <source>
        <dbReference type="Pfam" id="PF06985"/>
    </source>
</evidence>
<accession>A0A6A7AH32</accession>
<dbReference type="Pfam" id="PF06985">
    <property type="entry name" value="HET"/>
    <property type="match status" value="1"/>
</dbReference>
<reference evidence="2" key="1">
    <citation type="journal article" date="2020" name="Stud. Mycol.">
        <title>101 Dothideomycetes genomes: a test case for predicting lifestyles and emergence of pathogens.</title>
        <authorList>
            <person name="Haridas S."/>
            <person name="Albert R."/>
            <person name="Binder M."/>
            <person name="Bloem J."/>
            <person name="Labutti K."/>
            <person name="Salamov A."/>
            <person name="Andreopoulos B."/>
            <person name="Baker S."/>
            <person name="Barry K."/>
            <person name="Bills G."/>
            <person name="Bluhm B."/>
            <person name="Cannon C."/>
            <person name="Castanera R."/>
            <person name="Culley D."/>
            <person name="Daum C."/>
            <person name="Ezra D."/>
            <person name="Gonzalez J."/>
            <person name="Henrissat B."/>
            <person name="Kuo A."/>
            <person name="Liang C."/>
            <person name="Lipzen A."/>
            <person name="Lutzoni F."/>
            <person name="Magnuson J."/>
            <person name="Mondo S."/>
            <person name="Nolan M."/>
            <person name="Ohm R."/>
            <person name="Pangilinan J."/>
            <person name="Park H.-J."/>
            <person name="Ramirez L."/>
            <person name="Alfaro M."/>
            <person name="Sun H."/>
            <person name="Tritt A."/>
            <person name="Yoshinaga Y."/>
            <person name="Zwiers L.-H."/>
            <person name="Turgeon B."/>
            <person name="Goodwin S."/>
            <person name="Spatafora J."/>
            <person name="Crous P."/>
            <person name="Grigoriev I."/>
        </authorList>
    </citation>
    <scope>NUCLEOTIDE SEQUENCE</scope>
    <source>
        <strain evidence="2">CBS 113818</strain>
    </source>
</reference>
<dbReference type="PANTHER" id="PTHR24148">
    <property type="entry name" value="ANKYRIN REPEAT DOMAIN-CONTAINING PROTEIN 39 HOMOLOG-RELATED"/>
    <property type="match status" value="1"/>
</dbReference>
<organism evidence="2 3">
    <name type="scientific">Ophiobolus disseminans</name>
    <dbReference type="NCBI Taxonomy" id="1469910"/>
    <lineage>
        <taxon>Eukaryota</taxon>
        <taxon>Fungi</taxon>
        <taxon>Dikarya</taxon>
        <taxon>Ascomycota</taxon>
        <taxon>Pezizomycotina</taxon>
        <taxon>Dothideomycetes</taxon>
        <taxon>Pleosporomycetidae</taxon>
        <taxon>Pleosporales</taxon>
        <taxon>Pleosporineae</taxon>
        <taxon>Phaeosphaeriaceae</taxon>
        <taxon>Ophiobolus</taxon>
    </lineage>
</organism>
<protein>
    <recommendedName>
        <fullName evidence="1">Heterokaryon incompatibility domain-containing protein</fullName>
    </recommendedName>
</protein>
<dbReference type="EMBL" id="MU006217">
    <property type="protein sequence ID" value="KAF2832516.1"/>
    <property type="molecule type" value="Genomic_DNA"/>
</dbReference>
<evidence type="ECO:0000313" key="3">
    <source>
        <dbReference type="Proteomes" id="UP000799424"/>
    </source>
</evidence>
<dbReference type="InterPro" id="IPR052895">
    <property type="entry name" value="HetReg/Transcr_Mod"/>
</dbReference>
<dbReference type="InterPro" id="IPR010730">
    <property type="entry name" value="HET"/>
</dbReference>
<dbReference type="OrthoDB" id="2157530at2759"/>
<evidence type="ECO:0000313" key="2">
    <source>
        <dbReference type="EMBL" id="KAF2832516.1"/>
    </source>
</evidence>
<dbReference type="Proteomes" id="UP000799424">
    <property type="component" value="Unassembled WGS sequence"/>
</dbReference>
<sequence>MMREIYASAAQVTIWLGESDENSDCAFDAMPVVADKRSWFWQQHQEQDSGRRSDILKYCGDFFFTLVSSRPWFSRVWILQELAVSKSDPVVVCGEKRILWSSLVMAWQAIVESKTFGLVSFLKEHQVPDGKSEFLLQTKLNVLDNLRKFTQDTGASLRKLLLISRASAATDPRDRIYGLLGLLEQDAVESNNSVVITVDYRKSCAEVYADAMAHIFSRGDGPYFLSGIFLSGSPVAAPHISSLPESIEQPDLPSWAPDFSRQTFDTARQPTGMSFLPPSTMSVSGAGHGAKNGRVLKDGRTLQVKGLIHMKSGYEPAPASYEQTYLNYLSAASIDDKLSKHIDDAQKPEYEILLRACIGRKSFFTTQSGFAGTCIPATHKGDTIAIIFGSPAPFVLRPIASIEGKEPAYTLVGTCYLGGIMNGEMVDELYCEDLMESTTFLVR</sequence>
<keyword evidence="3" id="KW-1185">Reference proteome</keyword>
<dbReference type="AlphaFoldDB" id="A0A6A7AH32"/>
<dbReference type="PANTHER" id="PTHR24148:SF73">
    <property type="entry name" value="HET DOMAIN PROTEIN (AFU_ORTHOLOGUE AFUA_8G01020)"/>
    <property type="match status" value="1"/>
</dbReference>
<gene>
    <name evidence="2" type="ORF">CC86DRAFT_280695</name>
</gene>
<dbReference type="Pfam" id="PF26639">
    <property type="entry name" value="Het-6_barrel"/>
    <property type="match status" value="1"/>
</dbReference>
<name>A0A6A7AH32_9PLEO</name>
<proteinExistence type="predicted"/>